<proteinExistence type="predicted"/>
<protein>
    <submittedName>
        <fullName evidence="5">AraC family transcriptional regulator</fullName>
    </submittedName>
</protein>
<accession>A0ABS6D307</accession>
<dbReference type="PANTHER" id="PTHR43280:SF28">
    <property type="entry name" value="HTH-TYPE TRANSCRIPTIONAL ACTIVATOR RHAS"/>
    <property type="match status" value="1"/>
</dbReference>
<dbReference type="PROSITE" id="PS01124">
    <property type="entry name" value="HTH_ARAC_FAMILY_2"/>
    <property type="match status" value="1"/>
</dbReference>
<dbReference type="PANTHER" id="PTHR43280">
    <property type="entry name" value="ARAC-FAMILY TRANSCRIPTIONAL REGULATOR"/>
    <property type="match status" value="1"/>
</dbReference>
<keyword evidence="3" id="KW-0804">Transcription</keyword>
<keyword evidence="6" id="KW-1185">Reference proteome</keyword>
<dbReference type="Pfam" id="PF02311">
    <property type="entry name" value="AraC_binding"/>
    <property type="match status" value="1"/>
</dbReference>
<dbReference type="Pfam" id="PF12833">
    <property type="entry name" value="HTH_18"/>
    <property type="match status" value="1"/>
</dbReference>
<evidence type="ECO:0000256" key="1">
    <source>
        <dbReference type="ARBA" id="ARBA00023015"/>
    </source>
</evidence>
<keyword evidence="2" id="KW-0238">DNA-binding</keyword>
<organism evidence="5 6">
    <name type="scientific">Faecalicatena faecalis</name>
    <dbReference type="NCBI Taxonomy" id="2726362"/>
    <lineage>
        <taxon>Bacteria</taxon>
        <taxon>Bacillati</taxon>
        <taxon>Bacillota</taxon>
        <taxon>Clostridia</taxon>
        <taxon>Lachnospirales</taxon>
        <taxon>Lachnospiraceae</taxon>
        <taxon>Faecalicatena</taxon>
    </lineage>
</organism>
<comment type="caution">
    <text evidence="5">The sequence shown here is derived from an EMBL/GenBank/DDBJ whole genome shotgun (WGS) entry which is preliminary data.</text>
</comment>
<dbReference type="SMART" id="SM00342">
    <property type="entry name" value="HTH_ARAC"/>
    <property type="match status" value="1"/>
</dbReference>
<evidence type="ECO:0000313" key="5">
    <source>
        <dbReference type="EMBL" id="MBU3875873.1"/>
    </source>
</evidence>
<dbReference type="EMBL" id="JABACJ020000006">
    <property type="protein sequence ID" value="MBU3875873.1"/>
    <property type="molecule type" value="Genomic_DNA"/>
</dbReference>
<dbReference type="InterPro" id="IPR018062">
    <property type="entry name" value="HTH_AraC-typ_CS"/>
</dbReference>
<feature type="domain" description="HTH araC/xylS-type" evidence="4">
    <location>
        <begin position="198"/>
        <end position="296"/>
    </location>
</feature>
<reference evidence="5 6" key="1">
    <citation type="submission" date="2021-06" db="EMBL/GenBank/DDBJ databases">
        <title>Faecalicatena sp. nov. isolated from porcine feces.</title>
        <authorList>
            <person name="Oh B.S."/>
            <person name="Lee J.H."/>
        </authorList>
    </citation>
    <scope>NUCLEOTIDE SEQUENCE [LARGE SCALE GENOMIC DNA]</scope>
    <source>
        <strain evidence="5 6">AGMB00832</strain>
    </source>
</reference>
<gene>
    <name evidence="5" type="ORF">HGO97_008610</name>
</gene>
<dbReference type="Proteomes" id="UP000723714">
    <property type="component" value="Unassembled WGS sequence"/>
</dbReference>
<dbReference type="PROSITE" id="PS00041">
    <property type="entry name" value="HTH_ARAC_FAMILY_1"/>
    <property type="match status" value="1"/>
</dbReference>
<sequence>MKDFKNMPISMKLNTDYSEKVQYDHTDYPIYIRRDLLSHYPNFTAPNHWHADIEMIAVISGEMKYNVNGKKLLLKSGEGIFVNAEQMHYGYSDTGTECDFICILLHPMLLCSSLSYEQDFILPLIRNSRMPFVLLHSETSWQREIYDQIRFLYEKRDTRTAPLRILSSFSNIWLLLYENMPADDSQDTRQDRDLTITKDMVGFIQKNYTRKLSLADISASGSVGQSKCCRLFSRYFSQTPTMYLNQYRLNKSIELLRNTDLMITEIALSVGFGGASYFAETFRKWAGMSPTKFRKKLL</sequence>
<name>A0ABS6D307_9FIRM</name>
<evidence type="ECO:0000259" key="4">
    <source>
        <dbReference type="PROSITE" id="PS01124"/>
    </source>
</evidence>
<evidence type="ECO:0000313" key="6">
    <source>
        <dbReference type="Proteomes" id="UP000723714"/>
    </source>
</evidence>
<evidence type="ECO:0000256" key="3">
    <source>
        <dbReference type="ARBA" id="ARBA00023163"/>
    </source>
</evidence>
<dbReference type="InterPro" id="IPR018060">
    <property type="entry name" value="HTH_AraC"/>
</dbReference>
<keyword evidence="1" id="KW-0805">Transcription regulation</keyword>
<dbReference type="RefSeq" id="WP_216240900.1">
    <property type="nucleotide sequence ID" value="NZ_JABACJ020000006.1"/>
</dbReference>
<dbReference type="CDD" id="cd02208">
    <property type="entry name" value="cupin_RmlC-like"/>
    <property type="match status" value="1"/>
</dbReference>
<dbReference type="InterPro" id="IPR003313">
    <property type="entry name" value="AraC-bd"/>
</dbReference>
<evidence type="ECO:0000256" key="2">
    <source>
        <dbReference type="ARBA" id="ARBA00023125"/>
    </source>
</evidence>